<dbReference type="GO" id="GO:0005524">
    <property type="term" value="F:ATP binding"/>
    <property type="evidence" value="ECO:0000318"/>
    <property type="project" value="GO_Central"/>
</dbReference>
<evidence type="ECO:0000256" key="4">
    <source>
        <dbReference type="ARBA" id="ARBA00022840"/>
    </source>
</evidence>
<dbReference type="TCDB" id="3.A.1.26.1">
    <property type="family name" value="the atp-binding cassette (abc) superfamily"/>
</dbReference>
<protein>
    <submittedName>
        <fullName evidence="7">ThiW protein</fullName>
    </submittedName>
</protein>
<dbReference type="Gene3D" id="3.40.50.300">
    <property type="entry name" value="P-loop containing nucleotide triphosphate hydrolases"/>
    <property type="match status" value="2"/>
</dbReference>
<evidence type="ECO:0000259" key="6">
    <source>
        <dbReference type="PROSITE" id="PS50893"/>
    </source>
</evidence>
<dbReference type="SUPFAM" id="SSF52540">
    <property type="entry name" value="P-loop containing nucleoside triphosphate hydrolases"/>
    <property type="match status" value="2"/>
</dbReference>
<dbReference type="HOGENOM" id="CLU_000604_86_7_0"/>
<dbReference type="InterPro" id="IPR017871">
    <property type="entry name" value="ABC_transporter-like_CS"/>
</dbReference>
<dbReference type="GO" id="GO:0042626">
    <property type="term" value="F:ATPase-coupled transmembrane transporter activity"/>
    <property type="evidence" value="ECO:0000318"/>
    <property type="project" value="GO_Central"/>
</dbReference>
<organism evidence="7 8">
    <name type="scientific">Chloroflexus aurantiacus (strain ATCC 29366 / DSM 635 / J-10-fl)</name>
    <dbReference type="NCBI Taxonomy" id="324602"/>
    <lineage>
        <taxon>Bacteria</taxon>
        <taxon>Bacillati</taxon>
        <taxon>Chloroflexota</taxon>
        <taxon>Chloroflexia</taxon>
        <taxon>Chloroflexales</taxon>
        <taxon>Chloroflexineae</taxon>
        <taxon>Chloroflexaceae</taxon>
        <taxon>Chloroflexus</taxon>
    </lineage>
</organism>
<evidence type="ECO:0000256" key="2">
    <source>
        <dbReference type="ARBA" id="ARBA00022448"/>
    </source>
</evidence>
<dbReference type="AlphaFoldDB" id="A9WGB0"/>
<dbReference type="PROSITE" id="PS00211">
    <property type="entry name" value="ABC_TRANSPORTER_1"/>
    <property type="match status" value="1"/>
</dbReference>
<dbReference type="Gene3D" id="1.10.1760.20">
    <property type="match status" value="1"/>
</dbReference>
<dbReference type="GO" id="GO:0016887">
    <property type="term" value="F:ATP hydrolysis activity"/>
    <property type="evidence" value="ECO:0007669"/>
    <property type="project" value="InterPro"/>
</dbReference>
<keyword evidence="4" id="KW-0067">ATP-binding</keyword>
<keyword evidence="2" id="KW-0813">Transport</keyword>
<evidence type="ECO:0000313" key="8">
    <source>
        <dbReference type="Proteomes" id="UP000002008"/>
    </source>
</evidence>
<dbReference type="eggNOG" id="COG4732">
    <property type="taxonomic scope" value="Bacteria"/>
</dbReference>
<dbReference type="FunCoup" id="A9WGB0">
    <property type="interactions" value="30"/>
</dbReference>
<gene>
    <name evidence="7" type="ordered locus">Caur_0793</name>
</gene>
<dbReference type="InterPro" id="IPR012652">
    <property type="entry name" value="ThiW"/>
</dbReference>
<name>A9WGB0_CHLAA</name>
<keyword evidence="5" id="KW-0812">Transmembrane</keyword>
<proteinExistence type="inferred from homology"/>
<keyword evidence="5" id="KW-0472">Membrane</keyword>
<keyword evidence="3" id="KW-0547">Nucleotide-binding</keyword>
<dbReference type="KEGG" id="cau:Caur_0793"/>
<dbReference type="NCBIfam" id="TIGR02359">
    <property type="entry name" value="thiW"/>
    <property type="match status" value="1"/>
</dbReference>
<dbReference type="PROSITE" id="PS50893">
    <property type="entry name" value="ABC_TRANSPORTER_2"/>
    <property type="match status" value="2"/>
</dbReference>
<keyword evidence="8" id="KW-1185">Reference proteome</keyword>
<dbReference type="InterPro" id="IPR015856">
    <property type="entry name" value="ABC_transpr_CbiO/EcfA_su"/>
</dbReference>
<evidence type="ECO:0000256" key="1">
    <source>
        <dbReference type="ARBA" id="ARBA00005417"/>
    </source>
</evidence>
<dbReference type="InParanoid" id="A9WGB0"/>
<dbReference type="Pfam" id="PF00005">
    <property type="entry name" value="ABC_tran"/>
    <property type="match status" value="2"/>
</dbReference>
<feature type="transmembrane region" description="Helical" evidence="5">
    <location>
        <begin position="130"/>
        <end position="150"/>
    </location>
</feature>
<dbReference type="EnsemblBacteria" id="ABY34031">
    <property type="protein sequence ID" value="ABY34031"/>
    <property type="gene ID" value="Caur_0793"/>
</dbReference>
<reference evidence="8" key="1">
    <citation type="journal article" date="2011" name="BMC Genomics">
        <title>Complete genome sequence of the filamentous anoxygenic phototrophic bacterium Chloroflexus aurantiacus.</title>
        <authorList>
            <person name="Tang K.H."/>
            <person name="Barry K."/>
            <person name="Chertkov O."/>
            <person name="Dalin E."/>
            <person name="Han C.S."/>
            <person name="Hauser L.J."/>
            <person name="Honchak B.M."/>
            <person name="Karbach L.E."/>
            <person name="Land M.L."/>
            <person name="Lapidus A."/>
            <person name="Larimer F.W."/>
            <person name="Mikhailova N."/>
            <person name="Pitluck S."/>
            <person name="Pierson B.K."/>
            <person name="Blankenship R.E."/>
        </authorList>
    </citation>
    <scope>NUCLEOTIDE SEQUENCE [LARGE SCALE GENOMIC DNA]</scope>
    <source>
        <strain evidence="8">ATCC 29366 / DSM 635 / J-10-fl</strain>
    </source>
</reference>
<dbReference type="GO" id="GO:0043190">
    <property type="term" value="C:ATP-binding cassette (ABC) transporter complex"/>
    <property type="evidence" value="ECO:0000318"/>
    <property type="project" value="GO_Central"/>
</dbReference>
<dbReference type="InterPro" id="IPR003439">
    <property type="entry name" value="ABC_transporter-like_ATP-bd"/>
</dbReference>
<dbReference type="PANTHER" id="PTHR43553">
    <property type="entry name" value="HEAVY METAL TRANSPORTER"/>
    <property type="match status" value="1"/>
</dbReference>
<dbReference type="RefSeq" id="WP_012256687.1">
    <property type="nucleotide sequence ID" value="NC_010175.1"/>
</dbReference>
<dbReference type="PANTHER" id="PTHR43553:SF24">
    <property type="entry name" value="ENERGY-COUPLING FACTOR TRANSPORTER ATP-BINDING PROTEIN ECFA1"/>
    <property type="match status" value="1"/>
</dbReference>
<dbReference type="InterPro" id="IPR027417">
    <property type="entry name" value="P-loop_NTPase"/>
</dbReference>
<dbReference type="SMART" id="SM00382">
    <property type="entry name" value="AAA"/>
    <property type="match status" value="2"/>
</dbReference>
<dbReference type="InterPro" id="IPR003593">
    <property type="entry name" value="AAA+_ATPase"/>
</dbReference>
<feature type="transmembrane region" description="Helical" evidence="5">
    <location>
        <begin position="68"/>
        <end position="88"/>
    </location>
</feature>
<keyword evidence="5" id="KW-1133">Transmembrane helix</keyword>
<accession>A9WGB0</accession>
<feature type="transmembrane region" description="Helical" evidence="5">
    <location>
        <begin position="95"/>
        <end position="118"/>
    </location>
</feature>
<evidence type="ECO:0000313" key="7">
    <source>
        <dbReference type="EMBL" id="ABY34031.1"/>
    </source>
</evidence>
<dbReference type="InterPro" id="IPR050095">
    <property type="entry name" value="ECF_ABC_transporter_ATP-bd"/>
</dbReference>
<dbReference type="eggNOG" id="COG4172">
    <property type="taxonomic scope" value="Bacteria"/>
</dbReference>
<feature type="transmembrane region" description="Helical" evidence="5">
    <location>
        <begin position="6"/>
        <end position="29"/>
    </location>
</feature>
<dbReference type="Pfam" id="PF09512">
    <property type="entry name" value="ThiW"/>
    <property type="match status" value="1"/>
</dbReference>
<comment type="similarity">
    <text evidence="1">Belongs to the ABC transporter superfamily.</text>
</comment>
<feature type="domain" description="ABC transporter" evidence="6">
    <location>
        <begin position="173"/>
        <end position="412"/>
    </location>
</feature>
<dbReference type="EMBL" id="CP000909">
    <property type="protein sequence ID" value="ABY34031.1"/>
    <property type="molecule type" value="Genomic_DNA"/>
</dbReference>
<dbReference type="Proteomes" id="UP000002008">
    <property type="component" value="Chromosome"/>
</dbReference>
<dbReference type="CDD" id="cd03225">
    <property type="entry name" value="ABC_cobalt_CbiO_domain1"/>
    <property type="match status" value="2"/>
</dbReference>
<evidence type="ECO:0000256" key="3">
    <source>
        <dbReference type="ARBA" id="ARBA00022741"/>
    </source>
</evidence>
<feature type="domain" description="ABC transporter" evidence="6">
    <location>
        <begin position="462"/>
        <end position="691"/>
    </location>
</feature>
<sequence length="718" mass="77119">MKTRLIAQAVVLIALGVALAPFTSFPIGIARVNPTQHFINVIAAVLLGPWWATGIAGVIAILRISLGVGTILAFPGGMIGALLAGLIFRATRNMYLAALGEVIGTGIIAALVSGLWVAPVFMQTSMALHLLIASFLSSTALGSAIALVVLKALERAGVVRLPGKEGLHTLRQIVVRDLSYRYPQATQWTLRRLNLSIDAGEYVLLCGASGSGKSTLCRILTGLIPHVYEGSIEGTVLVDGVDTREQSPADVCTRIGLVFQHPQWQLFNSTVTREIAFGLESLGYAPAEIRQRIDEVAGWLGIEHLLARHPQQLSTGEQLLVALASILAMGSRIVVLDEPFANLDGRHVTQVQAILRRLHQQGVTIIVAEHRLGLVAADATRMIVLHNGQVVLDGPPVQVLAADIQQFHLEPPLPVQIGRALNLKPLPLTVEAVLAQVDHQQLATMYPLPPALPRSANGSPLLSVRDLSFSAGQRRVLNSVHLDLYAGEGVAIVGANGAGKTSLIKHFNGLHRPQQGQVRVIGKDTRTTPVSVLARHVGMVFQNPDDQLFTTRVRDEVAVGARVMGVYDPDQVAAVLRTFQLEHLVERSPFTLSAGEKRRLTLAAALVTNPAILVLDEPTTGLDWPARQALARHLREQVQHGRTVVVVTHDLEFAGALTSHWFVLADGCLLAEGVPHAICMQPAVVQAADLLLPDRYRLALALQHVAADAGGRQNEGEV</sequence>
<feature type="transmembrane region" description="Helical" evidence="5">
    <location>
        <begin position="41"/>
        <end position="62"/>
    </location>
</feature>
<dbReference type="PATRIC" id="fig|324602.8.peg.904"/>
<evidence type="ECO:0000256" key="5">
    <source>
        <dbReference type="SAM" id="Phobius"/>
    </source>
</evidence>
<dbReference type="STRING" id="324602.Caur_0793"/>